<accession>A0A1G9BBK8</accession>
<dbReference type="Gene3D" id="1.20.120.530">
    <property type="entry name" value="GntR ligand-binding domain-like"/>
    <property type="match status" value="1"/>
</dbReference>
<dbReference type="SMART" id="SM00345">
    <property type="entry name" value="HTH_GNTR"/>
    <property type="match status" value="1"/>
</dbReference>
<dbReference type="AlphaFoldDB" id="A0A1G9BBK8"/>
<keyword evidence="3" id="KW-0804">Transcription</keyword>
<evidence type="ECO:0000259" key="4">
    <source>
        <dbReference type="PROSITE" id="PS50949"/>
    </source>
</evidence>
<dbReference type="Pfam" id="PF07729">
    <property type="entry name" value="FCD"/>
    <property type="match status" value="1"/>
</dbReference>
<gene>
    <name evidence="5" type="ORF">SAMN05216216_102182</name>
</gene>
<dbReference type="SUPFAM" id="SSF46785">
    <property type="entry name" value="Winged helix' DNA-binding domain"/>
    <property type="match status" value="1"/>
</dbReference>
<evidence type="ECO:0000313" key="6">
    <source>
        <dbReference type="Proteomes" id="UP000199008"/>
    </source>
</evidence>
<protein>
    <submittedName>
        <fullName evidence="5">GntR family transcriptional regulator, transcriptional repressor for pyruvate dehydrogenase complex</fullName>
    </submittedName>
</protein>
<dbReference type="PROSITE" id="PS50949">
    <property type="entry name" value="HTH_GNTR"/>
    <property type="match status" value="1"/>
</dbReference>
<keyword evidence="5" id="KW-0670">Pyruvate</keyword>
<keyword evidence="6" id="KW-1185">Reference proteome</keyword>
<dbReference type="GO" id="GO:0003677">
    <property type="term" value="F:DNA binding"/>
    <property type="evidence" value="ECO:0007669"/>
    <property type="project" value="UniProtKB-KW"/>
</dbReference>
<dbReference type="InterPro" id="IPR000524">
    <property type="entry name" value="Tscrpt_reg_HTH_GntR"/>
</dbReference>
<feature type="domain" description="HTH gntR-type" evidence="4">
    <location>
        <begin position="6"/>
        <end position="74"/>
    </location>
</feature>
<dbReference type="STRING" id="576118.SAMN05216216_102182"/>
<dbReference type="RefSeq" id="WP_092984294.1">
    <property type="nucleotide sequence ID" value="NZ_FNFY01000002.1"/>
</dbReference>
<evidence type="ECO:0000313" key="5">
    <source>
        <dbReference type="EMBL" id="SDK36464.1"/>
    </source>
</evidence>
<dbReference type="InterPro" id="IPR036388">
    <property type="entry name" value="WH-like_DNA-bd_sf"/>
</dbReference>
<sequence>MSIARKKIYEEISDIILSEIKSGKLKPGDKLPAITKMADSYGVSQASIREALNRLKVLDIIHVKHGHGSFINQQMPLGFEQNFEIITKADIANLLDLRKIIEVGCARSACERADADDLKKMEDTLKTMWTAVENNELGEQADYDFHMAIAEATGNPLLINLMEDVSDTMIRTMKETRRIWLYETKKSIQKIYDEHKLILKAIKDKDEEAAGAGMYRHLKEVEDLLLTHY</sequence>
<dbReference type="CDD" id="cd07377">
    <property type="entry name" value="WHTH_GntR"/>
    <property type="match status" value="1"/>
</dbReference>
<dbReference type="SMART" id="SM00895">
    <property type="entry name" value="FCD"/>
    <property type="match status" value="1"/>
</dbReference>
<reference evidence="6" key="1">
    <citation type="submission" date="2016-10" db="EMBL/GenBank/DDBJ databases">
        <authorList>
            <person name="Varghese N."/>
            <person name="Submissions S."/>
        </authorList>
    </citation>
    <scope>NUCLEOTIDE SEQUENCE [LARGE SCALE GENOMIC DNA]</scope>
    <source>
        <strain evidence="6">CGMCC 1.8895</strain>
    </source>
</reference>
<keyword evidence="1" id="KW-0805">Transcription regulation</keyword>
<dbReference type="InterPro" id="IPR008920">
    <property type="entry name" value="TF_FadR/GntR_C"/>
</dbReference>
<dbReference type="Pfam" id="PF00392">
    <property type="entry name" value="GntR"/>
    <property type="match status" value="1"/>
</dbReference>
<dbReference type="PANTHER" id="PTHR43537">
    <property type="entry name" value="TRANSCRIPTIONAL REGULATOR, GNTR FAMILY"/>
    <property type="match status" value="1"/>
</dbReference>
<evidence type="ECO:0000256" key="3">
    <source>
        <dbReference type="ARBA" id="ARBA00023163"/>
    </source>
</evidence>
<organism evidence="5 6">
    <name type="scientific">Lacicoccus qingdaonensis</name>
    <dbReference type="NCBI Taxonomy" id="576118"/>
    <lineage>
        <taxon>Bacteria</taxon>
        <taxon>Bacillati</taxon>
        <taxon>Bacillota</taxon>
        <taxon>Bacilli</taxon>
        <taxon>Bacillales</taxon>
        <taxon>Salinicoccaceae</taxon>
        <taxon>Lacicoccus</taxon>
    </lineage>
</organism>
<keyword evidence="2" id="KW-0238">DNA-binding</keyword>
<dbReference type="InterPro" id="IPR011711">
    <property type="entry name" value="GntR_C"/>
</dbReference>
<dbReference type="SUPFAM" id="SSF48008">
    <property type="entry name" value="GntR ligand-binding domain-like"/>
    <property type="match status" value="1"/>
</dbReference>
<name>A0A1G9BBK8_9BACL</name>
<dbReference type="InterPro" id="IPR036390">
    <property type="entry name" value="WH_DNA-bd_sf"/>
</dbReference>
<dbReference type="OrthoDB" id="9782299at2"/>
<dbReference type="EMBL" id="FNFY01000002">
    <property type="protein sequence ID" value="SDK36464.1"/>
    <property type="molecule type" value="Genomic_DNA"/>
</dbReference>
<dbReference type="Proteomes" id="UP000199008">
    <property type="component" value="Unassembled WGS sequence"/>
</dbReference>
<evidence type="ECO:0000256" key="2">
    <source>
        <dbReference type="ARBA" id="ARBA00023125"/>
    </source>
</evidence>
<proteinExistence type="predicted"/>
<evidence type="ECO:0000256" key="1">
    <source>
        <dbReference type="ARBA" id="ARBA00023015"/>
    </source>
</evidence>
<dbReference type="PANTHER" id="PTHR43537:SF5">
    <property type="entry name" value="UXU OPERON TRANSCRIPTIONAL REGULATOR"/>
    <property type="match status" value="1"/>
</dbReference>
<dbReference type="GO" id="GO:0003700">
    <property type="term" value="F:DNA-binding transcription factor activity"/>
    <property type="evidence" value="ECO:0007669"/>
    <property type="project" value="InterPro"/>
</dbReference>
<dbReference type="Gene3D" id="1.10.10.10">
    <property type="entry name" value="Winged helix-like DNA-binding domain superfamily/Winged helix DNA-binding domain"/>
    <property type="match status" value="1"/>
</dbReference>